<keyword evidence="3" id="KW-1185">Reference proteome</keyword>
<proteinExistence type="predicted"/>
<dbReference type="Gene3D" id="2.60.40.10">
    <property type="entry name" value="Immunoglobulins"/>
    <property type="match status" value="1"/>
</dbReference>
<dbReference type="InterPro" id="IPR031345">
    <property type="entry name" value="T9SS_Plug_N"/>
</dbReference>
<dbReference type="EMBL" id="CP136521">
    <property type="protein sequence ID" value="WOD42337.1"/>
    <property type="molecule type" value="Genomic_DNA"/>
</dbReference>
<name>A0AA97EJQ2_9FLAO</name>
<reference evidence="3" key="1">
    <citation type="submission" date="2024-06" db="EMBL/GenBank/DDBJ databases">
        <title>Hwangdonia haimaensis gen. nov., sp. nov., a member of the family Flavobacteriaceae isolated from the haima cold seep.</title>
        <authorList>
            <person name="Li J."/>
        </authorList>
    </citation>
    <scope>NUCLEOTIDE SEQUENCE [LARGE SCALE GENOMIC DNA]</scope>
    <source>
        <strain evidence="3">SCSIO 19198</strain>
    </source>
</reference>
<dbReference type="Pfam" id="PF17116">
    <property type="entry name" value="T9SS_plug_1st"/>
    <property type="match status" value="1"/>
</dbReference>
<evidence type="ECO:0000313" key="3">
    <source>
        <dbReference type="Proteomes" id="UP001302486"/>
    </source>
</evidence>
<dbReference type="Proteomes" id="UP001302486">
    <property type="component" value="Chromosome"/>
</dbReference>
<dbReference type="InterPro" id="IPR014756">
    <property type="entry name" value="Ig_E-set"/>
</dbReference>
<dbReference type="AlphaFoldDB" id="A0AA97EJQ2"/>
<feature type="domain" description="Type 9 secretion system plug protein N-terminal" evidence="1">
    <location>
        <begin position="31"/>
        <end position="153"/>
    </location>
</feature>
<dbReference type="InterPro" id="IPR013783">
    <property type="entry name" value="Ig-like_fold"/>
</dbReference>
<sequence>MRFNLTLLLLFTWFPQYFFGQIQEVNPPDYIKTIAFKSNTKESQLPILKLGEYVVLEFDALNGDEEDYYYKIEHFNFDWTPSILVKSEYMDGFDNQRIRNYENSLNTYQIYSHYKLTIPNAQTKRLKVSGNYLLSVFNDDDELVFSRKFMIYENKTNVGVSIKRSRDVQFIDEKQRVEIVISSNSMQFNNPKQNVKTLVVQNNNLNTAISNLKPQYTIGNKLIFKYDTESSFWGGNEYLYFENKDIRAANIGVRQIDLQDLYHNYLFTNTERASKPYTYNPDINGNYLITTIDADDPSIEADYVWVHFSLIVPNSFRGDDLKNKSIHIYGNFNNYAIDESTKMIYDEYNQVFTKPLLLKQGFYNYKYVVLNNGKLDEGAISGNFYQTENNYKVIVYYRDLGARYDKIIGLGEGSSVNISN</sequence>
<gene>
    <name evidence="2" type="ORF">RNZ46_10035</name>
</gene>
<evidence type="ECO:0000313" key="2">
    <source>
        <dbReference type="EMBL" id="WOD42337.1"/>
    </source>
</evidence>
<dbReference type="KEGG" id="hws:RNZ46_10035"/>
<dbReference type="RefSeq" id="WP_316982071.1">
    <property type="nucleotide sequence ID" value="NZ_CP136521.1"/>
</dbReference>
<dbReference type="SUPFAM" id="SSF81296">
    <property type="entry name" value="E set domains"/>
    <property type="match status" value="1"/>
</dbReference>
<evidence type="ECO:0000259" key="1">
    <source>
        <dbReference type="Pfam" id="PF17116"/>
    </source>
</evidence>
<protein>
    <submittedName>
        <fullName evidence="2">DUF5103 domain-containing protein</fullName>
    </submittedName>
</protein>
<organism evidence="2 3">
    <name type="scientific">Hwangdonia lutea</name>
    <dbReference type="NCBI Taxonomy" id="3075823"/>
    <lineage>
        <taxon>Bacteria</taxon>
        <taxon>Pseudomonadati</taxon>
        <taxon>Bacteroidota</taxon>
        <taxon>Flavobacteriia</taxon>
        <taxon>Flavobacteriales</taxon>
        <taxon>Flavobacteriaceae</taxon>
        <taxon>Hwangdonia</taxon>
    </lineage>
</organism>
<accession>A0AA97EJQ2</accession>